<reference evidence="3 4" key="1">
    <citation type="submission" date="2023-07" db="EMBL/GenBank/DDBJ databases">
        <title>Identification of four novel Pseudomonas species associated with bacterial leaf spot of cucurbits.</title>
        <authorList>
            <person name="Fullem K.R."/>
        </authorList>
    </citation>
    <scope>NUCLEOTIDE SEQUENCE [LARGE SCALE GENOMIC DNA]</scope>
    <source>
        <strain evidence="3 4">KFB 138</strain>
    </source>
</reference>
<protein>
    <submittedName>
        <fullName evidence="3">NADPH-dependent F420 reductase</fullName>
    </submittedName>
</protein>
<evidence type="ECO:0000256" key="1">
    <source>
        <dbReference type="ARBA" id="ARBA00023002"/>
    </source>
</evidence>
<dbReference type="SUPFAM" id="SSF51735">
    <property type="entry name" value="NAD(P)-binding Rossmann-fold domains"/>
    <property type="match status" value="1"/>
</dbReference>
<accession>A0ABT9CJ01</accession>
<dbReference type="InterPro" id="IPR028939">
    <property type="entry name" value="P5C_Rdtase_cat_N"/>
</dbReference>
<evidence type="ECO:0000259" key="2">
    <source>
        <dbReference type="Pfam" id="PF03807"/>
    </source>
</evidence>
<comment type="caution">
    <text evidence="3">The sequence shown here is derived from an EMBL/GenBank/DDBJ whole genome shotgun (WGS) entry which is preliminary data.</text>
</comment>
<dbReference type="EMBL" id="JAUQOO010000001">
    <property type="protein sequence ID" value="MDO7925467.1"/>
    <property type="molecule type" value="Genomic_DNA"/>
</dbReference>
<organism evidence="3 4">
    <name type="scientific">Pseudomonas serbiensis</name>
    <dbReference type="NCBI Taxonomy" id="3064350"/>
    <lineage>
        <taxon>Bacteria</taxon>
        <taxon>Pseudomonadati</taxon>
        <taxon>Pseudomonadota</taxon>
        <taxon>Gammaproteobacteria</taxon>
        <taxon>Pseudomonadales</taxon>
        <taxon>Pseudomonadaceae</taxon>
        <taxon>Pseudomonas</taxon>
    </lineage>
</organism>
<name>A0ABT9CJ01_9PSED</name>
<dbReference type="InterPro" id="IPR036291">
    <property type="entry name" value="NAD(P)-bd_dom_sf"/>
</dbReference>
<keyword evidence="4" id="KW-1185">Reference proteome</keyword>
<evidence type="ECO:0000313" key="3">
    <source>
        <dbReference type="EMBL" id="MDO7925467.1"/>
    </source>
</evidence>
<dbReference type="RefSeq" id="WP_236250160.1">
    <property type="nucleotide sequence ID" value="NZ_JAUQOO010000001.1"/>
</dbReference>
<dbReference type="InterPro" id="IPR051267">
    <property type="entry name" value="STEAP_metalloreductase"/>
</dbReference>
<evidence type="ECO:0000313" key="4">
    <source>
        <dbReference type="Proteomes" id="UP001223016"/>
    </source>
</evidence>
<proteinExistence type="predicted"/>
<dbReference type="Gene3D" id="3.40.50.720">
    <property type="entry name" value="NAD(P)-binding Rossmann-like Domain"/>
    <property type="match status" value="1"/>
</dbReference>
<dbReference type="Pfam" id="PF03807">
    <property type="entry name" value="F420_oxidored"/>
    <property type="match status" value="1"/>
</dbReference>
<gene>
    <name evidence="3" type="ORF">Q6A51_01665</name>
</gene>
<dbReference type="PANTHER" id="PTHR14239:SF10">
    <property type="entry name" value="REDUCTASE"/>
    <property type="match status" value="1"/>
</dbReference>
<sequence>MPTIRRAVLMAIMVLSTLWLFPATSHAEPRMRIGVIGAGSHGGTLGRLWVQAGHEVMFSSRTPSELEPMVKQLGPLASTGTPQQAAEFGTVVFFAVPYNALVQLGQDLAPALRGKIVLDATNPPPDEGNALSREAYANGVGETSTRYLPGTRLVRAFSAVDATSVSASARGQGAKLGVPIASNDSQALEVAARLARDIGCEPVITGNLATARTFQRGGPGFRANTDAVELRQLLGLPAGT</sequence>
<dbReference type="PANTHER" id="PTHR14239">
    <property type="entry name" value="DUDULIN-RELATED"/>
    <property type="match status" value="1"/>
</dbReference>
<keyword evidence="1" id="KW-0560">Oxidoreductase</keyword>
<dbReference type="Proteomes" id="UP001223016">
    <property type="component" value="Unassembled WGS sequence"/>
</dbReference>
<feature type="domain" description="Pyrroline-5-carboxylate reductase catalytic N-terminal" evidence="2">
    <location>
        <begin position="32"/>
        <end position="123"/>
    </location>
</feature>